<accession>A0ABT6DLG8</accession>
<dbReference type="Proteomes" id="UP001152321">
    <property type="component" value="Unassembled WGS sequence"/>
</dbReference>
<protein>
    <submittedName>
        <fullName evidence="1">Uncharacterized protein</fullName>
    </submittedName>
</protein>
<dbReference type="RefSeq" id="WP_277579192.1">
    <property type="nucleotide sequence ID" value="NZ_JANRMI010000004.1"/>
</dbReference>
<comment type="caution">
    <text evidence="1">The sequence shown here is derived from an EMBL/GenBank/DDBJ whole genome shotgun (WGS) entry which is preliminary data.</text>
</comment>
<reference evidence="1" key="1">
    <citation type="submission" date="2022-08" db="EMBL/GenBank/DDBJ databases">
        <title>Novel Bdellovibrio Species Isolated from Svalbard: Designation Bdellovibrio svalbardensis.</title>
        <authorList>
            <person name="Mitchell R.J."/>
            <person name="Choi S.Y."/>
        </authorList>
    </citation>
    <scope>NUCLEOTIDE SEQUENCE</scope>
    <source>
        <strain evidence="1">PAP01</strain>
    </source>
</reference>
<keyword evidence="2" id="KW-1185">Reference proteome</keyword>
<evidence type="ECO:0000313" key="2">
    <source>
        <dbReference type="Proteomes" id="UP001152321"/>
    </source>
</evidence>
<name>A0ABT6DLG8_9BACT</name>
<dbReference type="EMBL" id="JANRMI010000004">
    <property type="protein sequence ID" value="MDG0817720.1"/>
    <property type="molecule type" value="Genomic_DNA"/>
</dbReference>
<sequence>MVQSSANTQLCSAVFIDLTDVHHDSSAGYLTDNMLRAIISNPDALSALDSLNHPLYELSKNQKAMIIAQGPREPVEIVRESWRSFEFTDPSHHNPESFTYLVHGVMDREGFLKNNGFESISQWSSLSTSLISNRNSRTFGTAGLILKVPAENIFATVPRDFGSNVKMLRAKNEVNQLLKFYESTFGLDKPQDLLKRTEPKKYNEVLISGETTEGGPIQIIGVFVNRTRESSFSLTGANPFCKGCPLDLFLEKARNLNLPIIEIND</sequence>
<gene>
    <name evidence="1" type="ORF">NWE73_15165</name>
</gene>
<proteinExistence type="predicted"/>
<evidence type="ECO:0000313" key="1">
    <source>
        <dbReference type="EMBL" id="MDG0817720.1"/>
    </source>
</evidence>
<organism evidence="1 2">
    <name type="scientific">Bdellovibrio svalbardensis</name>
    <dbReference type="NCBI Taxonomy" id="2972972"/>
    <lineage>
        <taxon>Bacteria</taxon>
        <taxon>Pseudomonadati</taxon>
        <taxon>Bdellovibrionota</taxon>
        <taxon>Bdellovibrionia</taxon>
        <taxon>Bdellovibrionales</taxon>
        <taxon>Pseudobdellovibrionaceae</taxon>
        <taxon>Bdellovibrio</taxon>
    </lineage>
</organism>